<evidence type="ECO:0000256" key="4">
    <source>
        <dbReference type="SAM" id="MobiDB-lite"/>
    </source>
</evidence>
<name>A0A372M4L5_9ACTN</name>
<feature type="domain" description="Tryptophan synthase beta chain-like PALP" evidence="5">
    <location>
        <begin position="103"/>
        <end position="393"/>
    </location>
</feature>
<dbReference type="RefSeq" id="WP_128557126.1">
    <property type="nucleotide sequence ID" value="NZ_QUAK01000099.1"/>
</dbReference>
<feature type="region of interest" description="Disordered" evidence="4">
    <location>
        <begin position="63"/>
        <end position="87"/>
    </location>
</feature>
<reference evidence="6 7" key="1">
    <citation type="submission" date="2018-08" db="EMBL/GenBank/DDBJ databases">
        <title>Isolation, diversity and antifungal activity of Actinobacteria from wheat.</title>
        <authorList>
            <person name="Han C."/>
        </authorList>
    </citation>
    <scope>NUCLEOTIDE SEQUENCE [LARGE SCALE GENOMIC DNA]</scope>
    <source>
        <strain evidence="6 7">NEAU-YY421</strain>
    </source>
</reference>
<keyword evidence="3" id="KW-0456">Lyase</keyword>
<dbReference type="InterPro" id="IPR050147">
    <property type="entry name" value="Ser/Thr_Dehydratase"/>
</dbReference>
<evidence type="ECO:0000256" key="3">
    <source>
        <dbReference type="ARBA" id="ARBA00023239"/>
    </source>
</evidence>
<dbReference type="EMBL" id="QUAK01000099">
    <property type="protein sequence ID" value="RFU85247.1"/>
    <property type="molecule type" value="Genomic_DNA"/>
</dbReference>
<evidence type="ECO:0000313" key="6">
    <source>
        <dbReference type="EMBL" id="RFU85247.1"/>
    </source>
</evidence>
<evidence type="ECO:0000256" key="2">
    <source>
        <dbReference type="ARBA" id="ARBA00022898"/>
    </source>
</evidence>
<dbReference type="InterPro" id="IPR001926">
    <property type="entry name" value="TrpB-like_PALP"/>
</dbReference>
<evidence type="ECO:0000313" key="7">
    <source>
        <dbReference type="Proteomes" id="UP000263094"/>
    </source>
</evidence>
<dbReference type="PANTHER" id="PTHR48078:SF6">
    <property type="entry name" value="L-THREONINE DEHYDRATASE CATABOLIC TDCB"/>
    <property type="match status" value="1"/>
</dbReference>
<dbReference type="SUPFAM" id="SSF53686">
    <property type="entry name" value="Tryptophan synthase beta subunit-like PLP-dependent enzymes"/>
    <property type="match status" value="1"/>
</dbReference>
<protein>
    <submittedName>
        <fullName evidence="6">Pyridoxal-phosphate dependent enzyme</fullName>
    </submittedName>
</protein>
<proteinExistence type="predicted"/>
<organism evidence="6 7">
    <name type="scientific">Streptomyces triticagri</name>
    <dbReference type="NCBI Taxonomy" id="2293568"/>
    <lineage>
        <taxon>Bacteria</taxon>
        <taxon>Bacillati</taxon>
        <taxon>Actinomycetota</taxon>
        <taxon>Actinomycetes</taxon>
        <taxon>Kitasatosporales</taxon>
        <taxon>Streptomycetaceae</taxon>
        <taxon>Streptomyces</taxon>
    </lineage>
</organism>
<dbReference type="GO" id="GO:0003941">
    <property type="term" value="F:L-serine ammonia-lyase activity"/>
    <property type="evidence" value="ECO:0007669"/>
    <property type="project" value="TreeGrafter"/>
</dbReference>
<comment type="cofactor">
    <cofactor evidence="1">
        <name>pyridoxal 5'-phosphate</name>
        <dbReference type="ChEBI" id="CHEBI:597326"/>
    </cofactor>
</comment>
<keyword evidence="2" id="KW-0663">Pyridoxal phosphate</keyword>
<dbReference type="Pfam" id="PF00291">
    <property type="entry name" value="PALP"/>
    <property type="match status" value="1"/>
</dbReference>
<evidence type="ECO:0000256" key="1">
    <source>
        <dbReference type="ARBA" id="ARBA00001933"/>
    </source>
</evidence>
<gene>
    <name evidence="6" type="ORF">DY218_18295</name>
</gene>
<dbReference type="OrthoDB" id="9778118at2"/>
<dbReference type="GO" id="GO:0006567">
    <property type="term" value="P:L-threonine catabolic process"/>
    <property type="evidence" value="ECO:0007669"/>
    <property type="project" value="TreeGrafter"/>
</dbReference>
<sequence>MTSALPRPDVSLATVQRSLGDSSVEYPLWPPLTRGCPRTSTDAMSYPVEVDYDYARVGDDFLGRGLNGQPRGDSSGGAAGSRRAPSGHDRWAALLPPLLTPGLGEGGTPLVELADGVFVKDESRNPTWSHKDRLNRVTTSAAKGVGAPGIVVASSGNHGASAAAYAARAGLRCVVLTSPAVPPAMASLLGAYGAVVLPVPVDARWPLADRIADTFGFHTASNLTPFHTGHAWGPEGYKTLAYEIAAELGTPGSVFAPTGYGELLFGVWKGFAELHRLGLVDRVPRMFSCEPAAGGPLAAAVRSGTAAARVELGPTDAYAIGCPVGGHRGVLAVARSEGRALLVDDPAMRAAQRELADAGLWFELSSAAGLAGFRGPADEAAVRAEGPVVCIATSSGFKDLGVGGQRPAPVDPAWESVERLLREAGIGA</sequence>
<dbReference type="InterPro" id="IPR036052">
    <property type="entry name" value="TrpB-like_PALP_sf"/>
</dbReference>
<dbReference type="Proteomes" id="UP000263094">
    <property type="component" value="Unassembled WGS sequence"/>
</dbReference>
<dbReference type="PANTHER" id="PTHR48078">
    <property type="entry name" value="THREONINE DEHYDRATASE, MITOCHONDRIAL-RELATED"/>
    <property type="match status" value="1"/>
</dbReference>
<comment type="caution">
    <text evidence="6">The sequence shown here is derived from an EMBL/GenBank/DDBJ whole genome shotgun (WGS) entry which is preliminary data.</text>
</comment>
<dbReference type="AlphaFoldDB" id="A0A372M4L5"/>
<accession>A0A372M4L5</accession>
<dbReference type="GO" id="GO:0006565">
    <property type="term" value="P:L-serine catabolic process"/>
    <property type="evidence" value="ECO:0007669"/>
    <property type="project" value="TreeGrafter"/>
</dbReference>
<dbReference type="GO" id="GO:0009097">
    <property type="term" value="P:isoleucine biosynthetic process"/>
    <property type="evidence" value="ECO:0007669"/>
    <property type="project" value="TreeGrafter"/>
</dbReference>
<evidence type="ECO:0000259" key="5">
    <source>
        <dbReference type="Pfam" id="PF00291"/>
    </source>
</evidence>
<keyword evidence="7" id="KW-1185">Reference proteome</keyword>
<dbReference type="Gene3D" id="3.40.50.1100">
    <property type="match status" value="2"/>
</dbReference>
<dbReference type="GO" id="GO:0004794">
    <property type="term" value="F:threonine deaminase activity"/>
    <property type="evidence" value="ECO:0007669"/>
    <property type="project" value="TreeGrafter"/>
</dbReference>